<gene>
    <name evidence="2" type="ORF">ULMA_17420</name>
</gene>
<evidence type="ECO:0000256" key="1">
    <source>
        <dbReference type="SAM" id="Phobius"/>
    </source>
</evidence>
<feature type="transmembrane region" description="Helical" evidence="1">
    <location>
        <begin position="33"/>
        <end position="56"/>
    </location>
</feature>
<proteinExistence type="predicted"/>
<keyword evidence="1" id="KW-0812">Transmembrane</keyword>
<dbReference type="AlphaFoldDB" id="A0A5J4IXE5"/>
<dbReference type="EMBL" id="BKCG01000004">
    <property type="protein sequence ID" value="GER59634.1"/>
    <property type="molecule type" value="Genomic_DNA"/>
</dbReference>
<dbReference type="Proteomes" id="UP000326509">
    <property type="component" value="Unassembled WGS sequence"/>
</dbReference>
<keyword evidence="1" id="KW-0472">Membrane</keyword>
<evidence type="ECO:0000313" key="2">
    <source>
        <dbReference type="EMBL" id="GER59634.1"/>
    </source>
</evidence>
<keyword evidence="3" id="KW-1185">Reference proteome</keyword>
<organism evidence="2 3">
    <name type="scientific">Patiriisocius marinus</name>
    <dbReference type="NCBI Taxonomy" id="1397112"/>
    <lineage>
        <taxon>Bacteria</taxon>
        <taxon>Pseudomonadati</taxon>
        <taxon>Bacteroidota</taxon>
        <taxon>Flavobacteriia</taxon>
        <taxon>Flavobacteriales</taxon>
        <taxon>Flavobacteriaceae</taxon>
        <taxon>Patiriisocius</taxon>
    </lineage>
</organism>
<name>A0A5J4IXE5_9FLAO</name>
<dbReference type="RefSeq" id="WP_151674097.1">
    <property type="nucleotide sequence ID" value="NZ_BKCG01000004.1"/>
</dbReference>
<evidence type="ECO:0000313" key="3">
    <source>
        <dbReference type="Proteomes" id="UP000326509"/>
    </source>
</evidence>
<protein>
    <submittedName>
        <fullName evidence="2">Uncharacterized protein</fullName>
    </submittedName>
</protein>
<reference evidence="2 3" key="1">
    <citation type="submission" date="2019-08" db="EMBL/GenBank/DDBJ databases">
        <title>Draft genome sequence of Ulvibacter marinus type strain NBRC 109484.</title>
        <authorList>
            <person name="Kawano K."/>
            <person name="Ushijima N."/>
            <person name="Kihara M."/>
            <person name="Itoh H."/>
        </authorList>
    </citation>
    <scope>NUCLEOTIDE SEQUENCE [LARGE SCALE GENOMIC DNA]</scope>
    <source>
        <strain evidence="2 3">NBRC 109484</strain>
    </source>
</reference>
<dbReference type="OrthoDB" id="9958957at2"/>
<sequence length="59" mass="6818">MIDKQQDLPKFIKDTDNQKEENYILQDNKKTKFGATFIIIIVAVLILAVVASSMFITWE</sequence>
<accession>A0A5J4IXE5</accession>
<keyword evidence="1" id="KW-1133">Transmembrane helix</keyword>
<comment type="caution">
    <text evidence="2">The sequence shown here is derived from an EMBL/GenBank/DDBJ whole genome shotgun (WGS) entry which is preliminary data.</text>
</comment>